<feature type="signal peptide" evidence="2">
    <location>
        <begin position="1"/>
        <end position="19"/>
    </location>
</feature>
<gene>
    <name evidence="3" type="ORF">GGR32_000663</name>
</gene>
<dbReference type="EMBL" id="JACIFO010000002">
    <property type="protein sequence ID" value="MBB4118389.1"/>
    <property type="molecule type" value="Genomic_DNA"/>
</dbReference>
<dbReference type="Pfam" id="PF13432">
    <property type="entry name" value="TPR_16"/>
    <property type="match status" value="1"/>
</dbReference>
<dbReference type="AlphaFoldDB" id="A0A840EJ36"/>
<keyword evidence="4" id="KW-1185">Reference proteome</keyword>
<proteinExistence type="predicted"/>
<dbReference type="InterPro" id="IPR019734">
    <property type="entry name" value="TPR_rpt"/>
</dbReference>
<feature type="chain" id="PRO_5032469547" evidence="2">
    <location>
        <begin position="20"/>
        <end position="593"/>
    </location>
</feature>
<keyword evidence="1" id="KW-0802">TPR repeat</keyword>
<evidence type="ECO:0000256" key="2">
    <source>
        <dbReference type="SAM" id="SignalP"/>
    </source>
</evidence>
<dbReference type="PANTHER" id="PTHR12558:SF47">
    <property type="entry name" value="LIPOPOLYSACCHARIDE ASSEMBLY PROTEIN B"/>
    <property type="match status" value="1"/>
</dbReference>
<sequence>MRFLFFIGFFLGSFIYVNAQSPALAKNYFEQGEFAKAKAIYQEIYQKNPQNLSVAYSYINTLQELEEYQTAEKIIREQLKLYKNYPNLYVELGYNYQLQQETTKAKNAYQEAIQELEKRPNYAYGVGKAFQKYNLLEEAINAYSIALERSSNISARVELAKIYGEQLKHKKMFDTYIDVVKEQPNYLYVIHRSFAEYITDDKENTENKVLRQLLLERLQEEPLLLYNQLLSWLFIHEKNFKMAFIQEKAIYNREGKTNLQAFFQLSEIAQEQGDLKTSGEILDYIITASPLPYVKIKAEELRLQQQIDIATAKDYPNITKNFEKVFTTYAPDENLFYIKLQHARFLAFKLSQTSQALTQLKQLLTADLSMRKEALLKMLLADILVLDERYNQALIYYSQVQNLYENSPIGHEARYKVAKTSYYKGDFDWAKTQLDVLKTSTSQLIANDALELGLLIKSNTEEDSLQPALKKFAKADLLQFQEKYTDALTLLDTLLNQYKGYKIEDEAFFRKAKIHEHLKNYELAATYYEKIVAFYPEESLADDALFALAKLHQEKLNQTTKAQEYYKRIIFEYPNSLYVNEARKAYRENIPPT</sequence>
<name>A0A840EJ36_9FLAO</name>
<dbReference type="Pfam" id="PF14559">
    <property type="entry name" value="TPR_19"/>
    <property type="match status" value="1"/>
</dbReference>
<dbReference type="SUPFAM" id="SSF48452">
    <property type="entry name" value="TPR-like"/>
    <property type="match status" value="3"/>
</dbReference>
<dbReference type="PROSITE" id="PS50005">
    <property type="entry name" value="TPR"/>
    <property type="match status" value="1"/>
</dbReference>
<evidence type="ECO:0000313" key="4">
    <source>
        <dbReference type="Proteomes" id="UP000553034"/>
    </source>
</evidence>
<dbReference type="SMART" id="SM00028">
    <property type="entry name" value="TPR"/>
    <property type="match status" value="6"/>
</dbReference>
<dbReference type="Proteomes" id="UP000553034">
    <property type="component" value="Unassembled WGS sequence"/>
</dbReference>
<evidence type="ECO:0000256" key="1">
    <source>
        <dbReference type="PROSITE-ProRule" id="PRU00339"/>
    </source>
</evidence>
<evidence type="ECO:0000313" key="3">
    <source>
        <dbReference type="EMBL" id="MBB4118389.1"/>
    </source>
</evidence>
<dbReference type="Pfam" id="PF13174">
    <property type="entry name" value="TPR_6"/>
    <property type="match status" value="1"/>
</dbReference>
<feature type="repeat" description="TPR" evidence="1">
    <location>
        <begin position="505"/>
        <end position="538"/>
    </location>
</feature>
<reference evidence="3 4" key="1">
    <citation type="submission" date="2020-08" db="EMBL/GenBank/DDBJ databases">
        <title>Genomic Encyclopedia of Type Strains, Phase IV (KMG-IV): sequencing the most valuable type-strain genomes for metagenomic binning, comparative biology and taxonomic classification.</title>
        <authorList>
            <person name="Goeker M."/>
        </authorList>
    </citation>
    <scope>NUCLEOTIDE SEQUENCE [LARGE SCALE GENOMIC DNA]</scope>
    <source>
        <strain evidence="3 4">DSM 29568</strain>
    </source>
</reference>
<keyword evidence="2" id="KW-0732">Signal</keyword>
<accession>A0A840EJ36</accession>
<comment type="caution">
    <text evidence="3">The sequence shown here is derived from an EMBL/GenBank/DDBJ whole genome shotgun (WGS) entry which is preliminary data.</text>
</comment>
<dbReference type="RefSeq" id="WP_183476397.1">
    <property type="nucleotide sequence ID" value="NZ_JACIFO010000002.1"/>
</dbReference>
<protein>
    <submittedName>
        <fullName evidence="3">Tetratricopeptide (TPR) repeat protein</fullName>
    </submittedName>
</protein>
<organism evidence="3 4">
    <name type="scientific">Mesonia hippocampi</name>
    <dbReference type="NCBI Taxonomy" id="1628250"/>
    <lineage>
        <taxon>Bacteria</taxon>
        <taxon>Pseudomonadati</taxon>
        <taxon>Bacteroidota</taxon>
        <taxon>Flavobacteriia</taxon>
        <taxon>Flavobacteriales</taxon>
        <taxon>Flavobacteriaceae</taxon>
        <taxon>Mesonia</taxon>
    </lineage>
</organism>
<dbReference type="InterPro" id="IPR011990">
    <property type="entry name" value="TPR-like_helical_dom_sf"/>
</dbReference>
<dbReference type="Gene3D" id="1.25.40.10">
    <property type="entry name" value="Tetratricopeptide repeat domain"/>
    <property type="match status" value="3"/>
</dbReference>
<dbReference type="PANTHER" id="PTHR12558">
    <property type="entry name" value="CELL DIVISION CYCLE 16,23,27"/>
    <property type="match status" value="1"/>
</dbReference>